<dbReference type="RefSeq" id="WP_143516849.1">
    <property type="nucleotide sequence ID" value="NZ_OBEA01000001.1"/>
</dbReference>
<dbReference type="Proteomes" id="UP000231655">
    <property type="component" value="Unassembled WGS sequence"/>
</dbReference>
<evidence type="ECO:0000313" key="1">
    <source>
        <dbReference type="EMBL" id="SNY40261.1"/>
    </source>
</evidence>
<sequence>MKQTHSEMLRDLWKRGIWMRDAWRSYASEEKYNRHRELYAKSAAELLTTAPPAAADDDASPMSKLEALFKGPQALLAERGEVDKEMQEDLRRWLRTGQLVALGFEPPRKEASPPLTIPAEYWPQTHTPSLTRWQANTLKHASLAFVDVRIVSKAQFDAVLAPAALQQAPVGRPAVNTAIKQICQDLIDAGKIKTDLSMKAHYPMIREHLAQRDLDLPIPPEAINDETIRKTFSPLFRDLKKTKKQ</sequence>
<protein>
    <submittedName>
        <fullName evidence="1">Uncharacterized protein</fullName>
    </submittedName>
</protein>
<dbReference type="OrthoDB" id="7874762at2"/>
<name>A0A285HZZ2_9RHOB</name>
<dbReference type="AlphaFoldDB" id="A0A285HZZ2"/>
<organism evidence="1 2">
    <name type="scientific">Pseudooceanicola antarcticus</name>
    <dbReference type="NCBI Taxonomy" id="1247613"/>
    <lineage>
        <taxon>Bacteria</taxon>
        <taxon>Pseudomonadati</taxon>
        <taxon>Pseudomonadota</taxon>
        <taxon>Alphaproteobacteria</taxon>
        <taxon>Rhodobacterales</taxon>
        <taxon>Paracoccaceae</taxon>
        <taxon>Pseudooceanicola</taxon>
    </lineage>
</organism>
<proteinExistence type="predicted"/>
<reference evidence="1 2" key="1">
    <citation type="submission" date="2017-09" db="EMBL/GenBank/DDBJ databases">
        <authorList>
            <person name="Ehlers B."/>
            <person name="Leendertz F.H."/>
        </authorList>
    </citation>
    <scope>NUCLEOTIDE SEQUENCE [LARGE SCALE GENOMIC DNA]</scope>
    <source>
        <strain evidence="1 2">CGMCC 1.12662</strain>
    </source>
</reference>
<dbReference type="EMBL" id="OBEA01000001">
    <property type="protein sequence ID" value="SNY40261.1"/>
    <property type="molecule type" value="Genomic_DNA"/>
</dbReference>
<gene>
    <name evidence="1" type="ORF">SAMN06297129_0707</name>
</gene>
<evidence type="ECO:0000313" key="2">
    <source>
        <dbReference type="Proteomes" id="UP000231655"/>
    </source>
</evidence>
<accession>A0A285HZZ2</accession>